<evidence type="ECO:0000256" key="1">
    <source>
        <dbReference type="SAM" id="MobiDB-lite"/>
    </source>
</evidence>
<organism evidence="2 3">
    <name type="scientific">Duganella aquatilis</name>
    <dbReference type="NCBI Taxonomy" id="2666082"/>
    <lineage>
        <taxon>Bacteria</taxon>
        <taxon>Pseudomonadati</taxon>
        <taxon>Pseudomonadota</taxon>
        <taxon>Betaproteobacteria</taxon>
        <taxon>Burkholderiales</taxon>
        <taxon>Oxalobacteraceae</taxon>
        <taxon>Telluria group</taxon>
        <taxon>Duganella</taxon>
    </lineage>
</organism>
<accession>A0A844D5P7</accession>
<evidence type="ECO:0000313" key="3">
    <source>
        <dbReference type="Proteomes" id="UP000439986"/>
    </source>
</evidence>
<feature type="region of interest" description="Disordered" evidence="1">
    <location>
        <begin position="1"/>
        <end position="38"/>
    </location>
</feature>
<dbReference type="RefSeq" id="WP_154355868.1">
    <property type="nucleotide sequence ID" value="NZ_WKJL01000001.1"/>
</dbReference>
<comment type="caution">
    <text evidence="2">The sequence shown here is derived from an EMBL/GenBank/DDBJ whole genome shotgun (WGS) entry which is preliminary data.</text>
</comment>
<evidence type="ECO:0008006" key="4">
    <source>
        <dbReference type="Google" id="ProtNLM"/>
    </source>
</evidence>
<reference evidence="2 3" key="1">
    <citation type="submission" date="2019-11" db="EMBL/GenBank/DDBJ databases">
        <title>Novel species isolated from a subtropical stream in China.</title>
        <authorList>
            <person name="Lu H."/>
        </authorList>
    </citation>
    <scope>NUCLEOTIDE SEQUENCE [LARGE SCALE GENOMIC DNA]</scope>
    <source>
        <strain evidence="2 3">FT26W</strain>
    </source>
</reference>
<feature type="compositionally biased region" description="Basic and acidic residues" evidence="1">
    <location>
        <begin position="1"/>
        <end position="17"/>
    </location>
</feature>
<proteinExistence type="predicted"/>
<dbReference type="AlphaFoldDB" id="A0A844D5P7"/>
<evidence type="ECO:0000313" key="2">
    <source>
        <dbReference type="EMBL" id="MRW82830.1"/>
    </source>
</evidence>
<dbReference type="EMBL" id="WKJL01000001">
    <property type="protein sequence ID" value="MRW82830.1"/>
    <property type="molecule type" value="Genomic_DNA"/>
</dbReference>
<name>A0A844D5P7_9BURK</name>
<dbReference type="Proteomes" id="UP000439986">
    <property type="component" value="Unassembled WGS sequence"/>
</dbReference>
<keyword evidence="3" id="KW-1185">Reference proteome</keyword>
<sequence>MKQVDDKRTGDLLDGFKRPVGRPRTGKARTPAERKRDSRARLLESGEAFLTVRLPVEVIDGVRKFREFKDLTNDQIIERLLRQQLLRKR</sequence>
<gene>
    <name evidence="2" type="ORF">GJ698_01830</name>
</gene>
<protein>
    <recommendedName>
        <fullName evidence="4">Chromosome partitioning protein ParB</fullName>
    </recommendedName>
</protein>